<evidence type="ECO:0000313" key="3">
    <source>
        <dbReference type="Proteomes" id="UP000095284"/>
    </source>
</evidence>
<dbReference type="Proteomes" id="UP000582659">
    <property type="component" value="Unassembled WGS sequence"/>
</dbReference>
<keyword evidence="4" id="KW-1185">Reference proteome</keyword>
<evidence type="ECO:0000313" key="5">
    <source>
        <dbReference type="WBParaSite" id="BXY_0335800.1"/>
    </source>
</evidence>
<dbReference type="WBParaSite" id="BXY_0335800.1">
    <property type="protein sequence ID" value="BXY_0335800.1"/>
    <property type="gene ID" value="BXY_0335800"/>
</dbReference>
<protein>
    <submittedName>
        <fullName evidence="2">(pine wood nematode) hypothetical protein</fullName>
    </submittedName>
</protein>
<accession>A0A1I7RRL1</accession>
<dbReference type="Proteomes" id="UP000095284">
    <property type="component" value="Unplaced"/>
</dbReference>
<reference evidence="2" key="2">
    <citation type="submission" date="2020-09" db="EMBL/GenBank/DDBJ databases">
        <authorList>
            <person name="Kikuchi T."/>
        </authorList>
    </citation>
    <scope>NUCLEOTIDE SEQUENCE</scope>
    <source>
        <strain evidence="2">Ka4C1</strain>
    </source>
</reference>
<reference evidence="5" key="1">
    <citation type="submission" date="2016-11" db="UniProtKB">
        <authorList>
            <consortium name="WormBaseParasite"/>
        </authorList>
    </citation>
    <scope>IDENTIFICATION</scope>
</reference>
<feature type="compositionally biased region" description="Basic and acidic residues" evidence="1">
    <location>
        <begin position="12"/>
        <end position="26"/>
    </location>
</feature>
<proteinExistence type="predicted"/>
<dbReference type="AlphaFoldDB" id="A0A1I7RRL1"/>
<sequence>MGALQPSPPNTRDYRIKSLEPRREHAAFPAAPTRRLRPPPRTVQSTAVGKRKVRSFQDFYSYIYNIYRDGEIRSTPATTPRPNDLAPRCTYFPRFFKLWSPPDSAPPKSGCTPPSGRRLTVVCKSGLATDMWSRWQGRGDGRGGTRVR</sequence>
<dbReference type="Proteomes" id="UP000659654">
    <property type="component" value="Unassembled WGS sequence"/>
</dbReference>
<name>A0A1I7RRL1_BURXY</name>
<evidence type="ECO:0000313" key="4">
    <source>
        <dbReference type="Proteomes" id="UP000659654"/>
    </source>
</evidence>
<evidence type="ECO:0000313" key="2">
    <source>
        <dbReference type="EMBL" id="CAD5234981.1"/>
    </source>
</evidence>
<dbReference type="EMBL" id="CAJFCV020000006">
    <property type="protein sequence ID" value="CAG9131094.1"/>
    <property type="molecule type" value="Genomic_DNA"/>
</dbReference>
<gene>
    <name evidence="2" type="ORF">BXYJ_LOCUS15072</name>
</gene>
<organism evidence="3 5">
    <name type="scientific">Bursaphelenchus xylophilus</name>
    <name type="common">Pinewood nematode worm</name>
    <name type="synonym">Aphelenchoides xylophilus</name>
    <dbReference type="NCBI Taxonomy" id="6326"/>
    <lineage>
        <taxon>Eukaryota</taxon>
        <taxon>Metazoa</taxon>
        <taxon>Ecdysozoa</taxon>
        <taxon>Nematoda</taxon>
        <taxon>Chromadorea</taxon>
        <taxon>Rhabditida</taxon>
        <taxon>Tylenchina</taxon>
        <taxon>Tylenchomorpha</taxon>
        <taxon>Aphelenchoidea</taxon>
        <taxon>Aphelenchoididae</taxon>
        <taxon>Bursaphelenchus</taxon>
    </lineage>
</organism>
<evidence type="ECO:0000256" key="1">
    <source>
        <dbReference type="SAM" id="MobiDB-lite"/>
    </source>
</evidence>
<feature type="region of interest" description="Disordered" evidence="1">
    <location>
        <begin position="1"/>
        <end position="48"/>
    </location>
</feature>
<dbReference type="EMBL" id="CAJFDI010000006">
    <property type="protein sequence ID" value="CAD5234981.1"/>
    <property type="molecule type" value="Genomic_DNA"/>
</dbReference>